<organism evidence="1 2">
    <name type="scientific">Rhynchosporium secalis</name>
    <name type="common">Barley scald fungus</name>
    <dbReference type="NCBI Taxonomy" id="38038"/>
    <lineage>
        <taxon>Eukaryota</taxon>
        <taxon>Fungi</taxon>
        <taxon>Dikarya</taxon>
        <taxon>Ascomycota</taxon>
        <taxon>Pezizomycotina</taxon>
        <taxon>Leotiomycetes</taxon>
        <taxon>Helotiales</taxon>
        <taxon>Ploettnerulaceae</taxon>
        <taxon>Rhynchosporium</taxon>
    </lineage>
</organism>
<name>A0A1E1MEU3_RHYSE</name>
<evidence type="ECO:0000313" key="1">
    <source>
        <dbReference type="EMBL" id="CZT47623.1"/>
    </source>
</evidence>
<evidence type="ECO:0000313" key="2">
    <source>
        <dbReference type="Proteomes" id="UP000177625"/>
    </source>
</evidence>
<dbReference type="EMBL" id="FJVC01000298">
    <property type="protein sequence ID" value="CZT47623.1"/>
    <property type="molecule type" value="Genomic_DNA"/>
</dbReference>
<accession>A0A1E1MEU3</accession>
<sequence>MAAGWSLLCRIIDPGRGIMDADSDFGGADSHRIKRHVFTAFRISISTPDMSSNYPDWRMKTRHNNRNVTCRCQRSHHIPHYGIMGGVALNALS</sequence>
<gene>
    <name evidence="1" type="ORF">RSE6_08205</name>
</gene>
<reference evidence="2" key="1">
    <citation type="submission" date="2016-03" db="EMBL/GenBank/DDBJ databases">
        <authorList>
            <person name="Guldener U."/>
        </authorList>
    </citation>
    <scope>NUCLEOTIDE SEQUENCE [LARGE SCALE GENOMIC DNA]</scope>
</reference>
<dbReference type="AlphaFoldDB" id="A0A1E1MEU3"/>
<protein>
    <submittedName>
        <fullName evidence="1">Uncharacterized protein</fullName>
    </submittedName>
</protein>
<proteinExistence type="predicted"/>
<dbReference type="Proteomes" id="UP000177625">
    <property type="component" value="Unassembled WGS sequence"/>
</dbReference>
<keyword evidence="2" id="KW-1185">Reference proteome</keyword>